<sequence>LSKRDHHHPRITLCHIPAWFTPKAKAFYFTPHTHASNMSVLYTNPMLHECKHELAMMSFASWPHHTSAAHASPSQPAHAFCFTTKRLPTHALLYSKTPPAHVRRV</sequence>
<evidence type="ECO:0000313" key="2">
    <source>
        <dbReference type="Proteomes" id="UP001341840"/>
    </source>
</evidence>
<feature type="non-terminal residue" evidence="1">
    <location>
        <position position="1"/>
    </location>
</feature>
<proteinExistence type="predicted"/>
<protein>
    <submittedName>
        <fullName evidence="1">Uncharacterized protein</fullName>
    </submittedName>
</protein>
<dbReference type="EMBL" id="JASCZI010215801">
    <property type="protein sequence ID" value="MED6202569.1"/>
    <property type="molecule type" value="Genomic_DNA"/>
</dbReference>
<reference evidence="1 2" key="1">
    <citation type="journal article" date="2023" name="Plants (Basel)">
        <title>Bridging the Gap: Combining Genomics and Transcriptomics Approaches to Understand Stylosanthes scabra, an Orphan Legume from the Brazilian Caatinga.</title>
        <authorList>
            <person name="Ferreira-Neto J.R.C."/>
            <person name="da Silva M.D."/>
            <person name="Binneck E."/>
            <person name="de Melo N.F."/>
            <person name="da Silva R.H."/>
            <person name="de Melo A.L.T.M."/>
            <person name="Pandolfi V."/>
            <person name="Bustamante F.O."/>
            <person name="Brasileiro-Vidal A.C."/>
            <person name="Benko-Iseppon A.M."/>
        </authorList>
    </citation>
    <scope>NUCLEOTIDE SEQUENCE [LARGE SCALE GENOMIC DNA]</scope>
    <source>
        <tissue evidence="1">Leaves</tissue>
    </source>
</reference>
<keyword evidence="2" id="KW-1185">Reference proteome</keyword>
<name>A0ABU6XY25_9FABA</name>
<evidence type="ECO:0000313" key="1">
    <source>
        <dbReference type="EMBL" id="MED6202569.1"/>
    </source>
</evidence>
<organism evidence="1 2">
    <name type="scientific">Stylosanthes scabra</name>
    <dbReference type="NCBI Taxonomy" id="79078"/>
    <lineage>
        <taxon>Eukaryota</taxon>
        <taxon>Viridiplantae</taxon>
        <taxon>Streptophyta</taxon>
        <taxon>Embryophyta</taxon>
        <taxon>Tracheophyta</taxon>
        <taxon>Spermatophyta</taxon>
        <taxon>Magnoliopsida</taxon>
        <taxon>eudicotyledons</taxon>
        <taxon>Gunneridae</taxon>
        <taxon>Pentapetalae</taxon>
        <taxon>rosids</taxon>
        <taxon>fabids</taxon>
        <taxon>Fabales</taxon>
        <taxon>Fabaceae</taxon>
        <taxon>Papilionoideae</taxon>
        <taxon>50 kb inversion clade</taxon>
        <taxon>dalbergioids sensu lato</taxon>
        <taxon>Dalbergieae</taxon>
        <taxon>Pterocarpus clade</taxon>
        <taxon>Stylosanthes</taxon>
    </lineage>
</organism>
<dbReference type="Proteomes" id="UP001341840">
    <property type="component" value="Unassembled WGS sequence"/>
</dbReference>
<comment type="caution">
    <text evidence="1">The sequence shown here is derived from an EMBL/GenBank/DDBJ whole genome shotgun (WGS) entry which is preliminary data.</text>
</comment>
<accession>A0ABU6XY25</accession>
<gene>
    <name evidence="1" type="ORF">PIB30_106862</name>
</gene>